<dbReference type="AlphaFoldDB" id="A0A1W0VRP5"/>
<evidence type="ECO:0008006" key="3">
    <source>
        <dbReference type="Google" id="ProtNLM"/>
    </source>
</evidence>
<dbReference type="PANTHER" id="PTHR33915">
    <property type="entry name" value="OSJNBA0033G05.11 PROTEIN"/>
    <property type="match status" value="1"/>
</dbReference>
<dbReference type="Proteomes" id="UP000000768">
    <property type="component" value="Chromosome 10"/>
</dbReference>
<accession>A0A1W0VRP5</accession>
<dbReference type="SUPFAM" id="SSF47769">
    <property type="entry name" value="SAM/Pointed domain"/>
    <property type="match status" value="1"/>
</dbReference>
<organism evidence="1 2">
    <name type="scientific">Sorghum bicolor</name>
    <name type="common">Sorghum</name>
    <name type="synonym">Sorghum vulgare</name>
    <dbReference type="NCBI Taxonomy" id="4558"/>
    <lineage>
        <taxon>Eukaryota</taxon>
        <taxon>Viridiplantae</taxon>
        <taxon>Streptophyta</taxon>
        <taxon>Embryophyta</taxon>
        <taxon>Tracheophyta</taxon>
        <taxon>Spermatophyta</taxon>
        <taxon>Magnoliopsida</taxon>
        <taxon>Liliopsida</taxon>
        <taxon>Poales</taxon>
        <taxon>Poaceae</taxon>
        <taxon>PACMAD clade</taxon>
        <taxon>Panicoideae</taxon>
        <taxon>Andropogonodae</taxon>
        <taxon>Andropogoneae</taxon>
        <taxon>Sorghinae</taxon>
        <taxon>Sorghum</taxon>
    </lineage>
</organism>
<dbReference type="OMA" id="ADKWRAN"/>
<dbReference type="OrthoDB" id="1887912at2759"/>
<sequence length="264" mass="28092">MDWYAWLCRAGLHPDVAFEYALVFARNELGAADVRHMDHEFLLSMGVAVAKHRLEILKLARKDPSSSSSSHGGRAAVAAAGAITALPWRATRLLAAAVHRSARSALGRLRASVSSRARDRDRAAAVPVPVPVLATPRLPPLLRHHRGGKVVAHSSWTKIASPVAVRGGGKLPLPALPMMPTHVVSRPILLTNSRADKWRSNGNGAAGRTLPAPAGSIAACLMSTDVCSCDEDDGSGSGSDVEVVVVDVGEEMRWESMFQDLKPT</sequence>
<dbReference type="Gene3D" id="1.10.150.50">
    <property type="entry name" value="Transcription Factor, Ets-1"/>
    <property type="match status" value="1"/>
</dbReference>
<dbReference type="PANTHER" id="PTHR33915:SF16">
    <property type="entry name" value="OS06G0179100 PROTEIN"/>
    <property type="match status" value="1"/>
</dbReference>
<reference evidence="1 2" key="1">
    <citation type="journal article" date="2009" name="Nature">
        <title>The Sorghum bicolor genome and the diversification of grasses.</title>
        <authorList>
            <person name="Paterson A.H."/>
            <person name="Bowers J.E."/>
            <person name="Bruggmann R."/>
            <person name="Dubchak I."/>
            <person name="Grimwood J."/>
            <person name="Gundlach H."/>
            <person name="Haberer G."/>
            <person name="Hellsten U."/>
            <person name="Mitros T."/>
            <person name="Poliakov A."/>
            <person name="Schmutz J."/>
            <person name="Spannagl M."/>
            <person name="Tang H."/>
            <person name="Wang X."/>
            <person name="Wicker T."/>
            <person name="Bharti A.K."/>
            <person name="Chapman J."/>
            <person name="Feltus F.A."/>
            <person name="Gowik U."/>
            <person name="Grigoriev I.V."/>
            <person name="Lyons E."/>
            <person name="Maher C.A."/>
            <person name="Martis M."/>
            <person name="Narechania A."/>
            <person name="Otillar R.P."/>
            <person name="Penning B.W."/>
            <person name="Salamov A.A."/>
            <person name="Wang Y."/>
            <person name="Zhang L."/>
            <person name="Carpita N.C."/>
            <person name="Freeling M."/>
            <person name="Gingle A.R."/>
            <person name="Hash C.T."/>
            <person name="Keller B."/>
            <person name="Klein P."/>
            <person name="Kresovich S."/>
            <person name="McCann M.C."/>
            <person name="Ming R."/>
            <person name="Peterson D.G."/>
            <person name="Mehboob-ur-Rahman"/>
            <person name="Ware D."/>
            <person name="Westhoff P."/>
            <person name="Mayer K.F."/>
            <person name="Messing J."/>
            <person name="Rokhsar D.S."/>
        </authorList>
    </citation>
    <scope>NUCLEOTIDE SEQUENCE [LARGE SCALE GENOMIC DNA]</scope>
    <source>
        <strain evidence="2">cv. BTx623</strain>
    </source>
</reference>
<proteinExistence type="predicted"/>
<dbReference type="STRING" id="4558.A0A1W0VRP5"/>
<dbReference type="EMBL" id="CM000769">
    <property type="protein sequence ID" value="OQU75953.1"/>
    <property type="molecule type" value="Genomic_DNA"/>
</dbReference>
<evidence type="ECO:0000313" key="1">
    <source>
        <dbReference type="EMBL" id="OQU75953.1"/>
    </source>
</evidence>
<keyword evidence="2" id="KW-1185">Reference proteome</keyword>
<name>A0A1W0VRP5_SORBI</name>
<reference evidence="2" key="2">
    <citation type="journal article" date="2018" name="Plant J.">
        <title>The Sorghum bicolor reference genome: improved assembly, gene annotations, a transcriptome atlas, and signatures of genome organization.</title>
        <authorList>
            <person name="McCormick R.F."/>
            <person name="Truong S.K."/>
            <person name="Sreedasyam A."/>
            <person name="Jenkins J."/>
            <person name="Shu S."/>
            <person name="Sims D."/>
            <person name="Kennedy M."/>
            <person name="Amirebrahimi M."/>
            <person name="Weers B.D."/>
            <person name="McKinley B."/>
            <person name="Mattison A."/>
            <person name="Morishige D.T."/>
            <person name="Grimwood J."/>
            <person name="Schmutz J."/>
            <person name="Mullet J.E."/>
        </authorList>
    </citation>
    <scope>NUCLEOTIDE SEQUENCE [LARGE SCALE GENOMIC DNA]</scope>
    <source>
        <strain evidence="2">cv. BTx623</strain>
    </source>
</reference>
<dbReference type="InterPro" id="IPR013761">
    <property type="entry name" value="SAM/pointed_sf"/>
</dbReference>
<dbReference type="InParanoid" id="A0A1W0VRP5"/>
<gene>
    <name evidence="1" type="ORF">SORBI_3010G061700</name>
</gene>
<dbReference type="CDD" id="cd09487">
    <property type="entry name" value="SAM_superfamily"/>
    <property type="match status" value="1"/>
</dbReference>
<dbReference type="Gramene" id="OQU75953">
    <property type="protein sequence ID" value="OQU75953"/>
    <property type="gene ID" value="SORBI_3010G061700"/>
</dbReference>
<dbReference type="eggNOG" id="ENOG502R811">
    <property type="taxonomic scope" value="Eukaryota"/>
</dbReference>
<protein>
    <recommendedName>
        <fullName evidence="3">SAM domain-containing protein</fullName>
    </recommendedName>
</protein>
<evidence type="ECO:0000313" key="2">
    <source>
        <dbReference type="Proteomes" id="UP000000768"/>
    </source>
</evidence>